<keyword evidence="3" id="KW-1185">Reference proteome</keyword>
<dbReference type="RefSeq" id="WP_258798170.1">
    <property type="nucleotide sequence ID" value="NZ_JANTHX010000005.1"/>
</dbReference>
<protein>
    <submittedName>
        <fullName evidence="2">DUF4233 domain-containing protein</fullName>
    </submittedName>
</protein>
<feature type="transmembrane region" description="Helical" evidence="1">
    <location>
        <begin position="12"/>
        <end position="36"/>
    </location>
</feature>
<keyword evidence="1" id="KW-1133">Transmembrane helix</keyword>
<evidence type="ECO:0000313" key="2">
    <source>
        <dbReference type="EMBL" id="MCS0499151.1"/>
    </source>
</evidence>
<dbReference type="EMBL" id="JANTHX010000005">
    <property type="protein sequence ID" value="MCS0499151.1"/>
    <property type="molecule type" value="Genomic_DNA"/>
</dbReference>
<reference evidence="2 3" key="1">
    <citation type="submission" date="2022-08" db="EMBL/GenBank/DDBJ databases">
        <authorList>
            <person name="Li F."/>
        </authorList>
    </citation>
    <scope>NUCLEOTIDE SEQUENCE [LARGE SCALE GENOMIC DNA]</scope>
    <source>
        <strain evidence="2 3">10F1B-8-1</strain>
    </source>
</reference>
<evidence type="ECO:0000256" key="1">
    <source>
        <dbReference type="SAM" id="Phobius"/>
    </source>
</evidence>
<accession>A0ABT1ZEQ9</accession>
<dbReference type="Pfam" id="PF14017">
    <property type="entry name" value="DUF4233"/>
    <property type="match status" value="1"/>
</dbReference>
<dbReference type="InterPro" id="IPR025327">
    <property type="entry name" value="DUF4233"/>
</dbReference>
<organism evidence="2 3">
    <name type="scientific">Protaetiibacter mangrovi</name>
    <dbReference type="NCBI Taxonomy" id="2970926"/>
    <lineage>
        <taxon>Bacteria</taxon>
        <taxon>Bacillati</taxon>
        <taxon>Actinomycetota</taxon>
        <taxon>Actinomycetes</taxon>
        <taxon>Micrococcales</taxon>
        <taxon>Microbacteriaceae</taxon>
        <taxon>Protaetiibacter</taxon>
    </lineage>
</organism>
<dbReference type="Proteomes" id="UP001205337">
    <property type="component" value="Unassembled WGS sequence"/>
</dbReference>
<keyword evidence="1" id="KW-0472">Membrane</keyword>
<comment type="caution">
    <text evidence="2">The sequence shown here is derived from an EMBL/GenBank/DDBJ whole genome shotgun (WGS) entry which is preliminary data.</text>
</comment>
<sequence length="134" mass="14497">MARIRRERSLTETLLSITLGLEAAMMFFASLVIFGLDRLDPDWLAFVYGGIFILLLVAAAGVQRWRWGIAFGAVLQLALIASGFIEPGMFLVGALFVALWAYCLVRGHQIDTAKAAWLAGQTAATPAPEEGDAP</sequence>
<name>A0ABT1ZEQ9_9MICO</name>
<keyword evidence="1" id="KW-0812">Transmembrane</keyword>
<gene>
    <name evidence="2" type="ORF">NUH29_06260</name>
</gene>
<proteinExistence type="predicted"/>
<evidence type="ECO:0000313" key="3">
    <source>
        <dbReference type="Proteomes" id="UP001205337"/>
    </source>
</evidence>
<feature type="transmembrane region" description="Helical" evidence="1">
    <location>
        <begin position="42"/>
        <end position="62"/>
    </location>
</feature>
<feature type="transmembrane region" description="Helical" evidence="1">
    <location>
        <begin position="74"/>
        <end position="102"/>
    </location>
</feature>